<keyword evidence="3 6" id="KW-0808">Transferase</keyword>
<keyword evidence="7" id="KW-1185">Reference proteome</keyword>
<dbReference type="InterPro" id="IPR050834">
    <property type="entry name" value="Glycosyltransf_2"/>
</dbReference>
<comment type="caution">
    <text evidence="6">The sequence shown here is derived from an EMBL/GenBank/DDBJ whole genome shotgun (WGS) entry which is preliminary data.</text>
</comment>
<evidence type="ECO:0000313" key="8">
    <source>
        <dbReference type="Proteomes" id="UP000584931"/>
    </source>
</evidence>
<keyword evidence="2" id="KW-0328">Glycosyltransferase</keyword>
<dbReference type="OrthoDB" id="3226099at2"/>
<protein>
    <submittedName>
        <fullName evidence="5">GT2 family glycosyltransferase</fullName>
    </submittedName>
    <submittedName>
        <fullName evidence="6">Glycosyl transferase</fullName>
    </submittedName>
</protein>
<evidence type="ECO:0000256" key="1">
    <source>
        <dbReference type="ARBA" id="ARBA00006739"/>
    </source>
</evidence>
<accession>A0A7Y9XHN6</accession>
<dbReference type="Pfam" id="PF00535">
    <property type="entry name" value="Glycos_transf_2"/>
    <property type="match status" value="1"/>
</dbReference>
<dbReference type="GO" id="GO:0016757">
    <property type="term" value="F:glycosyltransferase activity"/>
    <property type="evidence" value="ECO:0007669"/>
    <property type="project" value="UniProtKB-KW"/>
</dbReference>
<dbReference type="Proteomes" id="UP000189004">
    <property type="component" value="Unassembled WGS sequence"/>
</dbReference>
<dbReference type="Proteomes" id="UP000584931">
    <property type="component" value="Unassembled WGS sequence"/>
</dbReference>
<dbReference type="Gene3D" id="3.90.550.10">
    <property type="entry name" value="Spore Coat Polysaccharide Biosynthesis Protein SpsA, Chain A"/>
    <property type="match status" value="1"/>
</dbReference>
<reference evidence="6" key="1">
    <citation type="submission" date="2016-08" db="EMBL/GenBank/DDBJ databases">
        <authorList>
            <person name="Seilhamer J.J."/>
        </authorList>
    </citation>
    <scope>NUCLEOTIDE SEQUENCE [LARGE SCALE GENOMIC DNA]</scope>
    <source>
        <strain evidence="6">UTMC102</strain>
    </source>
</reference>
<dbReference type="AlphaFoldDB" id="A0A1V3BYS9"/>
<dbReference type="EMBL" id="JACCHL010000001">
    <property type="protein sequence ID" value="NYH54775.1"/>
    <property type="molecule type" value="Genomic_DNA"/>
</dbReference>
<evidence type="ECO:0000313" key="6">
    <source>
        <dbReference type="EMBL" id="OOC53532.1"/>
    </source>
</evidence>
<evidence type="ECO:0000313" key="7">
    <source>
        <dbReference type="Proteomes" id="UP000189004"/>
    </source>
</evidence>
<evidence type="ECO:0000256" key="3">
    <source>
        <dbReference type="ARBA" id="ARBA00022679"/>
    </source>
</evidence>
<comment type="similarity">
    <text evidence="1">Belongs to the glycosyltransferase 2 family.</text>
</comment>
<dbReference type="InterPro" id="IPR029044">
    <property type="entry name" value="Nucleotide-diphossugar_trans"/>
</dbReference>
<evidence type="ECO:0000256" key="2">
    <source>
        <dbReference type="ARBA" id="ARBA00022676"/>
    </source>
</evidence>
<proteinExistence type="inferred from homology"/>
<dbReference type="InterPro" id="IPR001173">
    <property type="entry name" value="Glyco_trans_2-like"/>
</dbReference>
<dbReference type="STRING" id="501010.NOSIN_06700"/>
<dbReference type="SUPFAM" id="SSF53448">
    <property type="entry name" value="Nucleotide-diphospho-sugar transferases"/>
    <property type="match status" value="1"/>
</dbReference>
<evidence type="ECO:0000259" key="4">
    <source>
        <dbReference type="Pfam" id="PF00535"/>
    </source>
</evidence>
<evidence type="ECO:0000313" key="5">
    <source>
        <dbReference type="EMBL" id="NYH54775.1"/>
    </source>
</evidence>
<dbReference type="RefSeq" id="WP_077689914.1">
    <property type="nucleotide sequence ID" value="NZ_JACCHL010000001.1"/>
</dbReference>
<dbReference type="EMBL" id="MCOK01000001">
    <property type="protein sequence ID" value="OOC53532.1"/>
    <property type="molecule type" value="Genomic_DNA"/>
</dbReference>
<dbReference type="PANTHER" id="PTHR43685">
    <property type="entry name" value="GLYCOSYLTRANSFERASE"/>
    <property type="match status" value="1"/>
</dbReference>
<accession>A0A1V3BYS9</accession>
<dbReference type="PANTHER" id="PTHR43685:SF5">
    <property type="entry name" value="GLYCOSYLTRANSFERASE EPSE-RELATED"/>
    <property type="match status" value="1"/>
</dbReference>
<reference evidence="5 8" key="3">
    <citation type="submission" date="2020-07" db="EMBL/GenBank/DDBJ databases">
        <title>Sequencing the genomes of 1000 actinobacteria strains.</title>
        <authorList>
            <person name="Klenk H.-P."/>
        </authorList>
    </citation>
    <scope>NUCLEOTIDE SEQUENCE [LARGE SCALE GENOMIC DNA]</scope>
    <source>
        <strain evidence="5 8">DSM 45278</strain>
    </source>
</reference>
<gene>
    <name evidence="5" type="ORF">HNR06_004364</name>
    <name evidence="6" type="ORF">NOSIN_06700</name>
</gene>
<sequence>MGNPEHARVTVVVATRDRRDELLRTLRHLEKLEPRPPVVVVDNASTDGTAEAVRSGFPDVMLVREPGNVGCAARNTGVARADTPYVAFCDDDSWWAPGALEAAADALDAHPRLGLVAASVFVGEEERPDPVNEALAHSPLPDGGGLPGPRILGFLACAAVVRREAFKEVGGFDPLLFFAGEEALLAQDLAAAGWDLCHLEHVHVHHHPSSMRPPGRWRRTLEERNALLTVWLRRRRGLALARTARLAGRSLRDPVARGALAGALRALPAAMARRRPVPARVERDLSLLEKA</sequence>
<name>A0A1V3BYS9_9ACTN</name>
<feature type="domain" description="Glycosyltransferase 2-like" evidence="4">
    <location>
        <begin position="10"/>
        <end position="169"/>
    </location>
</feature>
<organism evidence="6 7">
    <name type="scientific">Nocardiopsis sinuspersici</name>
    <dbReference type="NCBI Taxonomy" id="501010"/>
    <lineage>
        <taxon>Bacteria</taxon>
        <taxon>Bacillati</taxon>
        <taxon>Actinomycetota</taxon>
        <taxon>Actinomycetes</taxon>
        <taxon>Streptosporangiales</taxon>
        <taxon>Nocardiopsidaceae</taxon>
        <taxon>Nocardiopsis</taxon>
    </lineage>
</organism>
<reference evidence="7" key="2">
    <citation type="submission" date="2016-08" db="EMBL/GenBank/DDBJ databases">
        <authorList>
            <person name="Tokovenko B."/>
            <person name="Kalinowski J."/>
        </authorList>
    </citation>
    <scope>NUCLEOTIDE SEQUENCE [LARGE SCALE GENOMIC DNA]</scope>
    <source>
        <strain evidence="7">UTMC102</strain>
    </source>
</reference>